<name>A0ACC1HKL0_9FUNG</name>
<keyword evidence="1" id="KW-0689">Ribosomal protein</keyword>
<reference evidence="1" key="1">
    <citation type="submission" date="2022-06" db="EMBL/GenBank/DDBJ databases">
        <title>Phylogenomic reconstructions and comparative analyses of Kickxellomycotina fungi.</title>
        <authorList>
            <person name="Reynolds N.K."/>
            <person name="Stajich J.E."/>
            <person name="Barry K."/>
            <person name="Grigoriev I.V."/>
            <person name="Crous P."/>
            <person name="Smith M.E."/>
        </authorList>
    </citation>
    <scope>NUCLEOTIDE SEQUENCE</scope>
    <source>
        <strain evidence="1">RSA 2271</strain>
    </source>
</reference>
<dbReference type="Proteomes" id="UP001145114">
    <property type="component" value="Unassembled WGS sequence"/>
</dbReference>
<evidence type="ECO:0000313" key="2">
    <source>
        <dbReference type="Proteomes" id="UP001145114"/>
    </source>
</evidence>
<evidence type="ECO:0000313" key="1">
    <source>
        <dbReference type="EMBL" id="KAJ1675683.1"/>
    </source>
</evidence>
<comment type="caution">
    <text evidence="1">The sequence shown here is derived from an EMBL/GenBank/DDBJ whole genome shotgun (WGS) entry which is preliminary data.</text>
</comment>
<sequence>MILNLTTCIFRSSARQVTVAVTAAAKAGRNGGGALGVMSVLRESFHTSAIGYKKKNPIEEGRVIQPQMGASSLFEQALSDAKRQQGATTAAAGQEQHQQPTAATGSILEQLPPAAALAAEREAKEYRYSTTNFRTSTRKLRFLAKQIVGLSINEAVEQMQFSAKKAAQKIKSTLAFARKNAIYQKQMNPELMYVAEAWVGKGRYHKRLDIKARGRIGVKHRPSAHMKFVLKERTTEPEDTLVAGIRDRGKRRKIRGFGDKRKSVWMPLQENKPIYNPKPYYNW</sequence>
<gene>
    <name evidence="1" type="primary">mrpl22</name>
    <name evidence="1" type="ORF">EV182_000792</name>
</gene>
<proteinExistence type="predicted"/>
<keyword evidence="1" id="KW-0687">Ribonucleoprotein</keyword>
<dbReference type="EMBL" id="JAMZIH010005206">
    <property type="protein sequence ID" value="KAJ1675683.1"/>
    <property type="molecule type" value="Genomic_DNA"/>
</dbReference>
<protein>
    <submittedName>
        <fullName evidence="1">39S ribosomal protein L22, mitochondrial</fullName>
    </submittedName>
</protein>
<organism evidence="1 2">
    <name type="scientific">Spiromyces aspiralis</name>
    <dbReference type="NCBI Taxonomy" id="68401"/>
    <lineage>
        <taxon>Eukaryota</taxon>
        <taxon>Fungi</taxon>
        <taxon>Fungi incertae sedis</taxon>
        <taxon>Zoopagomycota</taxon>
        <taxon>Kickxellomycotina</taxon>
        <taxon>Kickxellomycetes</taxon>
        <taxon>Kickxellales</taxon>
        <taxon>Kickxellaceae</taxon>
        <taxon>Spiromyces</taxon>
    </lineage>
</organism>
<keyword evidence="2" id="KW-1185">Reference proteome</keyword>
<accession>A0ACC1HKL0</accession>